<dbReference type="Proteomes" id="UP000324222">
    <property type="component" value="Unassembled WGS sequence"/>
</dbReference>
<proteinExistence type="predicted"/>
<feature type="compositionally biased region" description="Polar residues" evidence="1">
    <location>
        <begin position="40"/>
        <end position="49"/>
    </location>
</feature>
<evidence type="ECO:0000256" key="1">
    <source>
        <dbReference type="SAM" id="MobiDB-lite"/>
    </source>
</evidence>
<name>A0A5B7E3E2_PORTR</name>
<feature type="region of interest" description="Disordered" evidence="1">
    <location>
        <begin position="1"/>
        <end position="49"/>
    </location>
</feature>
<reference evidence="2 3" key="1">
    <citation type="submission" date="2019-05" db="EMBL/GenBank/DDBJ databases">
        <title>Another draft genome of Portunus trituberculatus and its Hox gene families provides insights of decapod evolution.</title>
        <authorList>
            <person name="Jeong J.-H."/>
            <person name="Song I."/>
            <person name="Kim S."/>
            <person name="Choi T."/>
            <person name="Kim D."/>
            <person name="Ryu S."/>
            <person name="Kim W."/>
        </authorList>
    </citation>
    <scope>NUCLEOTIDE SEQUENCE [LARGE SCALE GENOMIC DNA]</scope>
    <source>
        <tissue evidence="2">Muscle</tissue>
    </source>
</reference>
<protein>
    <submittedName>
        <fullName evidence="2">Uncharacterized protein</fullName>
    </submittedName>
</protein>
<sequence length="110" mass="12691">MPTQGREEMGGDTKEFKRRGTQEYQGRRKNNQHHHHTTTNVITSLSPPYTSVRMKRAHQANKLPSDVSGKEDKPFARVVNPRSVLVKASEPVHFLHWDCRKARVGRGKYE</sequence>
<gene>
    <name evidence="2" type="ORF">E2C01_021044</name>
</gene>
<feature type="compositionally biased region" description="Basic residues" evidence="1">
    <location>
        <begin position="27"/>
        <end position="37"/>
    </location>
</feature>
<dbReference type="AlphaFoldDB" id="A0A5B7E3E2"/>
<dbReference type="EMBL" id="VSRR010001814">
    <property type="protein sequence ID" value="MPC27857.1"/>
    <property type="molecule type" value="Genomic_DNA"/>
</dbReference>
<organism evidence="2 3">
    <name type="scientific">Portunus trituberculatus</name>
    <name type="common">Swimming crab</name>
    <name type="synonym">Neptunus trituberculatus</name>
    <dbReference type="NCBI Taxonomy" id="210409"/>
    <lineage>
        <taxon>Eukaryota</taxon>
        <taxon>Metazoa</taxon>
        <taxon>Ecdysozoa</taxon>
        <taxon>Arthropoda</taxon>
        <taxon>Crustacea</taxon>
        <taxon>Multicrustacea</taxon>
        <taxon>Malacostraca</taxon>
        <taxon>Eumalacostraca</taxon>
        <taxon>Eucarida</taxon>
        <taxon>Decapoda</taxon>
        <taxon>Pleocyemata</taxon>
        <taxon>Brachyura</taxon>
        <taxon>Eubrachyura</taxon>
        <taxon>Portunoidea</taxon>
        <taxon>Portunidae</taxon>
        <taxon>Portuninae</taxon>
        <taxon>Portunus</taxon>
    </lineage>
</organism>
<feature type="compositionally biased region" description="Basic and acidic residues" evidence="1">
    <location>
        <begin position="1"/>
        <end position="21"/>
    </location>
</feature>
<evidence type="ECO:0000313" key="3">
    <source>
        <dbReference type="Proteomes" id="UP000324222"/>
    </source>
</evidence>
<evidence type="ECO:0000313" key="2">
    <source>
        <dbReference type="EMBL" id="MPC27857.1"/>
    </source>
</evidence>
<comment type="caution">
    <text evidence="2">The sequence shown here is derived from an EMBL/GenBank/DDBJ whole genome shotgun (WGS) entry which is preliminary data.</text>
</comment>
<keyword evidence="3" id="KW-1185">Reference proteome</keyword>
<accession>A0A5B7E3E2</accession>